<feature type="transmembrane region" description="Helical" evidence="9">
    <location>
        <begin position="70"/>
        <end position="90"/>
    </location>
</feature>
<dbReference type="RefSeq" id="XP_031877768.2">
    <property type="nucleotide sequence ID" value="XM_032025677.2"/>
</dbReference>
<evidence type="ECO:0000256" key="2">
    <source>
        <dbReference type="ARBA" id="ARBA00005245"/>
    </source>
</evidence>
<gene>
    <name evidence="10" type="primary">SPCS1</name>
    <name evidence="10" type="ORF">CGGC5_v007795</name>
</gene>
<evidence type="ECO:0000256" key="8">
    <source>
        <dbReference type="ARBA" id="ARBA00045204"/>
    </source>
</evidence>
<feature type="transmembrane region" description="Helical" evidence="9">
    <location>
        <begin position="96"/>
        <end position="118"/>
    </location>
</feature>
<dbReference type="OrthoDB" id="263893at2759"/>
<dbReference type="InterPro" id="IPR009542">
    <property type="entry name" value="Spc1/SPCS1"/>
</dbReference>
<evidence type="ECO:0000313" key="11">
    <source>
        <dbReference type="Proteomes" id="UP000011096"/>
    </source>
</evidence>
<comment type="subcellular location">
    <subcellularLocation>
        <location evidence="1">Endoplasmic reticulum membrane</location>
        <topology evidence="1">Multi-pass membrane protein</topology>
    </subcellularLocation>
</comment>
<proteinExistence type="inferred from homology"/>
<dbReference type="GO" id="GO:0045047">
    <property type="term" value="P:protein targeting to ER"/>
    <property type="evidence" value="ECO:0007669"/>
    <property type="project" value="TreeGrafter"/>
</dbReference>
<dbReference type="AlphaFoldDB" id="A0A7J6JA93"/>
<keyword evidence="4 9" id="KW-0812">Transmembrane</keyword>
<reference evidence="10 11" key="2">
    <citation type="submission" date="2020-04" db="EMBL/GenBank/DDBJ databases">
        <title>Genome sequencing and assembly of multiple isolates from the Colletotrichum gloeosporioides species complex.</title>
        <authorList>
            <person name="Gan P."/>
            <person name="Shirasu K."/>
        </authorList>
    </citation>
    <scope>NUCLEOTIDE SEQUENCE [LARGE SCALE GENOMIC DNA]</scope>
    <source>
        <strain evidence="10 11">Nara gc5</strain>
    </source>
</reference>
<comment type="function">
    <text evidence="8">Component of the signal peptidase complex (SPC) which catalyzes the cleavage of N-terminal signal sequences from nascent proteins as they are translocated into the lumen of the endoplasmic reticulum. Dispensable for SPC enzymatic activity.</text>
</comment>
<sequence>MGCYLSVLSRFLAARVSRSPFNLAASRTVTQSFTSTQFPSIARMADQILDQVRDLAEGQIDFEGQKLADLLATLVLSASGALAFLVGFFLQDIKLAVYIGLAGTALTFLLVVPPWPFYKRHPVKWLESNGTGIRNVATIEKSG</sequence>
<dbReference type="GO" id="GO:0006465">
    <property type="term" value="P:signal peptide processing"/>
    <property type="evidence" value="ECO:0007669"/>
    <property type="project" value="InterPro"/>
</dbReference>
<dbReference type="GeneID" id="43609827"/>
<keyword evidence="5" id="KW-0256">Endoplasmic reticulum</keyword>
<accession>A0A7J6JA93</accession>
<keyword evidence="7 9" id="KW-0472">Membrane</keyword>
<dbReference type="FunCoup" id="A0A7J6JA93">
    <property type="interactions" value="166"/>
</dbReference>
<evidence type="ECO:0000256" key="4">
    <source>
        <dbReference type="ARBA" id="ARBA00022692"/>
    </source>
</evidence>
<evidence type="ECO:0000313" key="10">
    <source>
        <dbReference type="EMBL" id="KAF4485498.1"/>
    </source>
</evidence>
<reference evidence="10 11" key="1">
    <citation type="submission" date="2012-08" db="EMBL/GenBank/DDBJ databases">
        <authorList>
            <person name="Gan P.H.P."/>
            <person name="Ikeda K."/>
            <person name="Irieda H."/>
            <person name="Narusaka M."/>
            <person name="O'Connell R.J."/>
            <person name="Narusaka Y."/>
            <person name="Takano Y."/>
            <person name="Kubo Y."/>
            <person name="Shirasu K."/>
        </authorList>
    </citation>
    <scope>NUCLEOTIDE SEQUENCE [LARGE SCALE GENOMIC DNA]</scope>
    <source>
        <strain evidence="10 11">Nara gc5</strain>
    </source>
</reference>
<evidence type="ECO:0000256" key="7">
    <source>
        <dbReference type="ARBA" id="ARBA00023136"/>
    </source>
</evidence>
<evidence type="ECO:0000256" key="1">
    <source>
        <dbReference type="ARBA" id="ARBA00004477"/>
    </source>
</evidence>
<dbReference type="InParanoid" id="A0A7J6JA93"/>
<evidence type="ECO:0000256" key="9">
    <source>
        <dbReference type="SAM" id="Phobius"/>
    </source>
</evidence>
<keyword evidence="11" id="KW-1185">Reference proteome</keyword>
<dbReference type="GO" id="GO:0005787">
    <property type="term" value="C:signal peptidase complex"/>
    <property type="evidence" value="ECO:0007669"/>
    <property type="project" value="InterPro"/>
</dbReference>
<name>A0A7J6JA93_COLFN</name>
<comment type="caution">
    <text evidence="10">The sequence shown here is derived from an EMBL/GenBank/DDBJ whole genome shotgun (WGS) entry which is preliminary data.</text>
</comment>
<evidence type="ECO:0000256" key="6">
    <source>
        <dbReference type="ARBA" id="ARBA00022989"/>
    </source>
</evidence>
<protein>
    <recommendedName>
        <fullName evidence="3">Signal peptidase complex subunit 1</fullName>
    </recommendedName>
</protein>
<comment type="similarity">
    <text evidence="2">Belongs to the SPCS1 family.</text>
</comment>
<keyword evidence="6 9" id="KW-1133">Transmembrane helix</keyword>
<evidence type="ECO:0000256" key="3">
    <source>
        <dbReference type="ARBA" id="ARBA00017059"/>
    </source>
</evidence>
<evidence type="ECO:0000256" key="5">
    <source>
        <dbReference type="ARBA" id="ARBA00022824"/>
    </source>
</evidence>
<organism evidence="10 11">
    <name type="scientific">Colletotrichum fructicola (strain Nara gc5)</name>
    <name type="common">Anthracnose fungus</name>
    <name type="synonym">Colletotrichum gloeosporioides (strain Nara gc5)</name>
    <dbReference type="NCBI Taxonomy" id="1213859"/>
    <lineage>
        <taxon>Eukaryota</taxon>
        <taxon>Fungi</taxon>
        <taxon>Dikarya</taxon>
        <taxon>Ascomycota</taxon>
        <taxon>Pezizomycotina</taxon>
        <taxon>Sordariomycetes</taxon>
        <taxon>Hypocreomycetidae</taxon>
        <taxon>Glomerellales</taxon>
        <taxon>Glomerellaceae</taxon>
        <taxon>Colletotrichum</taxon>
        <taxon>Colletotrichum gloeosporioides species complex</taxon>
    </lineage>
</organism>
<dbReference type="Pfam" id="PF06645">
    <property type="entry name" value="SPC12"/>
    <property type="match status" value="1"/>
</dbReference>
<dbReference type="Proteomes" id="UP000011096">
    <property type="component" value="Unassembled WGS sequence"/>
</dbReference>
<dbReference type="PANTHER" id="PTHR13202">
    <property type="entry name" value="MICROSOMAL SIGNAL PEPTIDASE 12 KDA SUBUNIT"/>
    <property type="match status" value="1"/>
</dbReference>
<dbReference type="PANTHER" id="PTHR13202:SF0">
    <property type="entry name" value="SIGNAL PEPTIDASE COMPLEX SUBUNIT 1"/>
    <property type="match status" value="1"/>
</dbReference>
<dbReference type="EMBL" id="ANPB02000004">
    <property type="protein sequence ID" value="KAF4485498.1"/>
    <property type="molecule type" value="Genomic_DNA"/>
</dbReference>